<sequence>MLKSAAGGLYLARDAVQRALSPRADGSVPRALDLGTGSGKWAVDMAKEFPHAEVVGLDLAPVNPSSKAPPNCRFILGDCNTCLDDPSYESGFDMIQARCIVNGVLDYRKLLRDVWKALKPGGVFFSIEGHLGCFDEHHRPLVVQDEGDPEYSWQHKLVTLAGEAIVARNDQYRYLDDVPTWLKDMGDAWEDFGERPLWIPIGAWDKSSPELVFQGESMRQNCLIFTESVQPMLLLRGHPKESVEKWAQNARKELEELPLRQWSKYGAVWAVKRKGG</sequence>
<dbReference type="STRING" id="1051891.A0A0C3LG49"/>
<dbReference type="EMBL" id="KN822951">
    <property type="protein sequence ID" value="KIO32943.1"/>
    <property type="molecule type" value="Genomic_DNA"/>
</dbReference>
<evidence type="ECO:0000259" key="1">
    <source>
        <dbReference type="Pfam" id="PF13847"/>
    </source>
</evidence>
<dbReference type="Proteomes" id="UP000054248">
    <property type="component" value="Unassembled WGS sequence"/>
</dbReference>
<dbReference type="InterPro" id="IPR029063">
    <property type="entry name" value="SAM-dependent_MTases_sf"/>
</dbReference>
<feature type="domain" description="Methyltransferase" evidence="1">
    <location>
        <begin position="30"/>
        <end position="127"/>
    </location>
</feature>
<proteinExistence type="predicted"/>
<organism evidence="2 3">
    <name type="scientific">Tulasnella calospora MUT 4182</name>
    <dbReference type="NCBI Taxonomy" id="1051891"/>
    <lineage>
        <taxon>Eukaryota</taxon>
        <taxon>Fungi</taxon>
        <taxon>Dikarya</taxon>
        <taxon>Basidiomycota</taxon>
        <taxon>Agaricomycotina</taxon>
        <taxon>Agaricomycetes</taxon>
        <taxon>Cantharellales</taxon>
        <taxon>Tulasnellaceae</taxon>
        <taxon>Tulasnella</taxon>
    </lineage>
</organism>
<reference evidence="3" key="2">
    <citation type="submission" date="2015-01" db="EMBL/GenBank/DDBJ databases">
        <title>Evolutionary Origins and Diversification of the Mycorrhizal Mutualists.</title>
        <authorList>
            <consortium name="DOE Joint Genome Institute"/>
            <consortium name="Mycorrhizal Genomics Consortium"/>
            <person name="Kohler A."/>
            <person name="Kuo A."/>
            <person name="Nagy L.G."/>
            <person name="Floudas D."/>
            <person name="Copeland A."/>
            <person name="Barry K.W."/>
            <person name="Cichocki N."/>
            <person name="Veneault-Fourrey C."/>
            <person name="LaButti K."/>
            <person name="Lindquist E.A."/>
            <person name="Lipzen A."/>
            <person name="Lundell T."/>
            <person name="Morin E."/>
            <person name="Murat C."/>
            <person name="Riley R."/>
            <person name="Ohm R."/>
            <person name="Sun H."/>
            <person name="Tunlid A."/>
            <person name="Henrissat B."/>
            <person name="Grigoriev I.V."/>
            <person name="Hibbett D.S."/>
            <person name="Martin F."/>
        </authorList>
    </citation>
    <scope>NUCLEOTIDE SEQUENCE [LARGE SCALE GENOMIC DNA]</scope>
    <source>
        <strain evidence="3">MUT 4182</strain>
    </source>
</reference>
<gene>
    <name evidence="2" type="ORF">M407DRAFT_241198</name>
</gene>
<reference evidence="2 3" key="1">
    <citation type="submission" date="2014-04" db="EMBL/GenBank/DDBJ databases">
        <authorList>
            <consortium name="DOE Joint Genome Institute"/>
            <person name="Kuo A."/>
            <person name="Girlanda M."/>
            <person name="Perotto S."/>
            <person name="Kohler A."/>
            <person name="Nagy L.G."/>
            <person name="Floudas D."/>
            <person name="Copeland A."/>
            <person name="Barry K.W."/>
            <person name="Cichocki N."/>
            <person name="Veneault-Fourrey C."/>
            <person name="LaButti K."/>
            <person name="Lindquist E.A."/>
            <person name="Lipzen A."/>
            <person name="Lundell T."/>
            <person name="Morin E."/>
            <person name="Murat C."/>
            <person name="Sun H."/>
            <person name="Tunlid A."/>
            <person name="Henrissat B."/>
            <person name="Grigoriev I.V."/>
            <person name="Hibbett D.S."/>
            <person name="Martin F."/>
            <person name="Nordberg H.P."/>
            <person name="Cantor M.N."/>
            <person name="Hua S.X."/>
        </authorList>
    </citation>
    <scope>NUCLEOTIDE SEQUENCE [LARGE SCALE GENOMIC DNA]</scope>
    <source>
        <strain evidence="2 3">MUT 4182</strain>
    </source>
</reference>
<accession>A0A0C3LG49</accession>
<dbReference type="PANTHER" id="PTHR43591:SF105">
    <property type="entry name" value="METHYLTRANSFERASE DOMAIN-CONTAINING PROTEIN-RELATED"/>
    <property type="match status" value="1"/>
</dbReference>
<dbReference type="GO" id="GO:0008168">
    <property type="term" value="F:methyltransferase activity"/>
    <property type="evidence" value="ECO:0007669"/>
    <property type="project" value="TreeGrafter"/>
</dbReference>
<evidence type="ECO:0000313" key="3">
    <source>
        <dbReference type="Proteomes" id="UP000054248"/>
    </source>
</evidence>
<keyword evidence="3" id="KW-1185">Reference proteome</keyword>
<dbReference type="HOGENOM" id="CLU_010595_5_2_1"/>
<dbReference type="OrthoDB" id="2013972at2759"/>
<dbReference type="PANTHER" id="PTHR43591">
    <property type="entry name" value="METHYLTRANSFERASE"/>
    <property type="match status" value="1"/>
</dbReference>
<evidence type="ECO:0000313" key="2">
    <source>
        <dbReference type="EMBL" id="KIO32943.1"/>
    </source>
</evidence>
<name>A0A0C3LG49_9AGAM</name>
<dbReference type="InterPro" id="IPR025714">
    <property type="entry name" value="Methyltranfer_dom"/>
</dbReference>
<protein>
    <recommendedName>
        <fullName evidence="1">Methyltransferase domain-containing protein</fullName>
    </recommendedName>
</protein>
<dbReference type="Gene3D" id="3.40.50.150">
    <property type="entry name" value="Vaccinia Virus protein VP39"/>
    <property type="match status" value="1"/>
</dbReference>
<dbReference type="Pfam" id="PF13847">
    <property type="entry name" value="Methyltransf_31"/>
    <property type="match status" value="1"/>
</dbReference>
<dbReference type="SUPFAM" id="SSF53335">
    <property type="entry name" value="S-adenosyl-L-methionine-dependent methyltransferases"/>
    <property type="match status" value="1"/>
</dbReference>
<dbReference type="CDD" id="cd02440">
    <property type="entry name" value="AdoMet_MTases"/>
    <property type="match status" value="1"/>
</dbReference>
<dbReference type="AlphaFoldDB" id="A0A0C3LG49"/>